<dbReference type="SMART" id="SM00225">
    <property type="entry name" value="BTB"/>
    <property type="match status" value="1"/>
</dbReference>
<reference evidence="2" key="2">
    <citation type="submission" date="2022-10" db="EMBL/GenBank/DDBJ databases">
        <authorList>
            <consortium name="ENA_rothamsted_submissions"/>
            <consortium name="culmorum"/>
            <person name="King R."/>
        </authorList>
    </citation>
    <scope>NUCLEOTIDE SEQUENCE</scope>
</reference>
<dbReference type="Pfam" id="PF13855">
    <property type="entry name" value="LRR_8"/>
    <property type="match status" value="1"/>
</dbReference>
<dbReference type="CDD" id="cd18186">
    <property type="entry name" value="BTB_POZ_ZBTB_KLHL-like"/>
    <property type="match status" value="1"/>
</dbReference>
<reference evidence="2" key="1">
    <citation type="submission" date="2022-01" db="EMBL/GenBank/DDBJ databases">
        <authorList>
            <person name="King R."/>
        </authorList>
    </citation>
    <scope>NUCLEOTIDE SEQUENCE</scope>
</reference>
<evidence type="ECO:0000313" key="3">
    <source>
        <dbReference type="Proteomes" id="UP001153620"/>
    </source>
</evidence>
<dbReference type="PROSITE" id="PS50097">
    <property type="entry name" value="BTB"/>
    <property type="match status" value="1"/>
</dbReference>
<name>A0A9N9S6M2_9DIPT</name>
<dbReference type="OrthoDB" id="6359816at2759"/>
<feature type="domain" description="BTB" evidence="1">
    <location>
        <begin position="221"/>
        <end position="285"/>
    </location>
</feature>
<dbReference type="Gene3D" id="3.80.10.10">
    <property type="entry name" value="Ribonuclease Inhibitor"/>
    <property type="match status" value="1"/>
</dbReference>
<dbReference type="AlphaFoldDB" id="A0A9N9S6M2"/>
<evidence type="ECO:0000313" key="2">
    <source>
        <dbReference type="EMBL" id="CAG9811140.1"/>
    </source>
</evidence>
<dbReference type="Pfam" id="PF00651">
    <property type="entry name" value="BTB"/>
    <property type="match status" value="1"/>
</dbReference>
<dbReference type="SUPFAM" id="SSF54695">
    <property type="entry name" value="POZ domain"/>
    <property type="match status" value="1"/>
</dbReference>
<dbReference type="InterPro" id="IPR000210">
    <property type="entry name" value="BTB/POZ_dom"/>
</dbReference>
<keyword evidence="3" id="KW-1185">Reference proteome</keyword>
<dbReference type="InterPro" id="IPR011333">
    <property type="entry name" value="SKP1/BTB/POZ_sf"/>
</dbReference>
<dbReference type="SUPFAM" id="SSF52058">
    <property type="entry name" value="L domain-like"/>
    <property type="match status" value="1"/>
</dbReference>
<dbReference type="Gene3D" id="3.30.710.10">
    <property type="entry name" value="Potassium Channel Kv1.1, Chain A"/>
    <property type="match status" value="1"/>
</dbReference>
<accession>A0A9N9S6M2</accession>
<organism evidence="2 3">
    <name type="scientific">Chironomus riparius</name>
    <dbReference type="NCBI Taxonomy" id="315576"/>
    <lineage>
        <taxon>Eukaryota</taxon>
        <taxon>Metazoa</taxon>
        <taxon>Ecdysozoa</taxon>
        <taxon>Arthropoda</taxon>
        <taxon>Hexapoda</taxon>
        <taxon>Insecta</taxon>
        <taxon>Pterygota</taxon>
        <taxon>Neoptera</taxon>
        <taxon>Endopterygota</taxon>
        <taxon>Diptera</taxon>
        <taxon>Nematocera</taxon>
        <taxon>Chironomoidea</taxon>
        <taxon>Chironomidae</taxon>
        <taxon>Chironominae</taxon>
        <taxon>Chironomus</taxon>
    </lineage>
</organism>
<dbReference type="InterPro" id="IPR001611">
    <property type="entry name" value="Leu-rich_rpt"/>
</dbReference>
<dbReference type="InterPro" id="IPR032675">
    <property type="entry name" value="LRR_dom_sf"/>
</dbReference>
<protein>
    <recommendedName>
        <fullName evidence="1">BTB domain-containing protein</fullName>
    </recommendedName>
</protein>
<gene>
    <name evidence="2" type="ORF">CHIRRI_LOCUS13949</name>
</gene>
<dbReference type="PANTHER" id="PTHR24413">
    <property type="entry name" value="SPECKLE-TYPE POZ PROTEIN"/>
    <property type="match status" value="1"/>
</dbReference>
<sequence>MQIQCTYDEVTHSNKKFYRCTVTRELIPTNKELKFIGQHGDGMTNQHVRYLNFSDCRVAKVPQGLTKIFPNLKVLSILNSKLKKISKNDLCEYKNLTELMCSNNEIEFLPNNLFENNKNLEVIDFSGNQLRVIGPKIFNGLEKLNHVDFSLNPNYKKLSNAETYYYNATLDEIKTDLCLKYKQNIELYADYMYLENPQSTYKLQRLITDDFQAFIQDDSTKDFKIIISDQEFPVHKFLLAARSPTLAELLKNNPEVENLNLIDISVEIFEKILKFLYTDELPGDDGTNFLLLFVAAGKLKIQELQNFAAVKIIQQIDENNALDILKLGNKYDHEEMRFRAFEEVKKKYPNVGFKAELATDMDSIDKLIEAVKRKEEIEREIEKMFCKF</sequence>
<dbReference type="Proteomes" id="UP001153620">
    <property type="component" value="Chromosome 4"/>
</dbReference>
<proteinExistence type="predicted"/>
<evidence type="ECO:0000259" key="1">
    <source>
        <dbReference type="PROSITE" id="PS50097"/>
    </source>
</evidence>
<dbReference type="EMBL" id="OU895880">
    <property type="protein sequence ID" value="CAG9811140.1"/>
    <property type="molecule type" value="Genomic_DNA"/>
</dbReference>